<keyword evidence="4" id="KW-0645">Protease</keyword>
<dbReference type="GO" id="GO:0006915">
    <property type="term" value="P:apoptotic process"/>
    <property type="evidence" value="ECO:0007669"/>
    <property type="project" value="UniProtKB-KW"/>
</dbReference>
<evidence type="ECO:0000256" key="1">
    <source>
        <dbReference type="ARBA" id="ARBA00009005"/>
    </source>
</evidence>
<protein>
    <recommendedName>
        <fullName evidence="2">Metacaspase-1</fullName>
    </recommendedName>
</protein>
<feature type="region of interest" description="Disordered" evidence="6">
    <location>
        <begin position="1"/>
        <end position="46"/>
    </location>
</feature>
<evidence type="ECO:0000256" key="4">
    <source>
        <dbReference type="ARBA" id="ARBA00022807"/>
    </source>
</evidence>
<proteinExistence type="inferred from homology"/>
<accession>A0A061BCC5</accession>
<keyword evidence="4" id="KW-0378">Hydrolase</keyword>
<sequence>MSPGQQRNNQYQQAPPQFFQQQQQQQQQQGYNRPQAPIPAQQMTQQELEQCAQTQSLYRIEDDGSADQKVQEAEHVQAPTTAPQSFGVQGYEYKYSNCTGRRKALLIGINYIGTKAQLKGCINDVNNVKQFLVQHGYAEGDIVVLTDDQTQMVKVPMRANIIKAIGWLVNGAQPNDSLFFHYSGHGSQVPDQDGDEEDGIDETIVPLDYETSGQIIDDELHARLVQPLPAGVRLTALFDSCHSGSVLDLPYTYSTKGVLKEPNLAKEVGEGLLQAAKSYIINDQTNMLKGLKALGEMVMKGGPNEDAYEKTKRTKTAPADVVMFSGSKDDQTSADANEGGVPTGAMSFAFIKVMNKAPQQTYLSLLQNMREIMVDKYTQKPQFSASHPIDVNLQFIF</sequence>
<evidence type="ECO:0000256" key="3">
    <source>
        <dbReference type="ARBA" id="ARBA00022703"/>
    </source>
</evidence>
<dbReference type="Gene3D" id="3.40.50.12660">
    <property type="match status" value="1"/>
</dbReference>
<dbReference type="InterPro" id="IPR011600">
    <property type="entry name" value="Pept_C14_caspase"/>
</dbReference>
<dbReference type="SUPFAM" id="SSF52129">
    <property type="entry name" value="Caspase-like"/>
    <property type="match status" value="1"/>
</dbReference>
<feature type="domain" description="Peptidase C14 caspase" evidence="7">
    <location>
        <begin position="101"/>
        <end position="388"/>
    </location>
</feature>
<feature type="compositionally biased region" description="Low complexity" evidence="6">
    <location>
        <begin position="10"/>
        <end position="29"/>
    </location>
</feature>
<keyword evidence="4" id="KW-0788">Thiol protease</keyword>
<dbReference type="AlphaFoldDB" id="A0A061BCC5"/>
<organism evidence="8">
    <name type="scientific">Cyberlindnera fabianii</name>
    <name type="common">Yeast</name>
    <name type="synonym">Hansenula fabianii</name>
    <dbReference type="NCBI Taxonomy" id="36022"/>
    <lineage>
        <taxon>Eukaryota</taxon>
        <taxon>Fungi</taxon>
        <taxon>Dikarya</taxon>
        <taxon>Ascomycota</taxon>
        <taxon>Saccharomycotina</taxon>
        <taxon>Saccharomycetes</taxon>
        <taxon>Phaffomycetales</taxon>
        <taxon>Phaffomycetaceae</taxon>
        <taxon>Cyberlindnera</taxon>
    </lineage>
</organism>
<dbReference type="GO" id="GO:0005737">
    <property type="term" value="C:cytoplasm"/>
    <property type="evidence" value="ECO:0007669"/>
    <property type="project" value="TreeGrafter"/>
</dbReference>
<evidence type="ECO:0000256" key="2">
    <source>
        <dbReference type="ARBA" id="ARBA00016994"/>
    </source>
</evidence>
<gene>
    <name evidence="8" type="ORF">CYFA0S_34e00144g</name>
</gene>
<evidence type="ECO:0000313" key="8">
    <source>
        <dbReference type="EMBL" id="CDR47586.1"/>
    </source>
</evidence>
<keyword evidence="5" id="KW-0865">Zymogen</keyword>
<dbReference type="PANTHER" id="PTHR48104">
    <property type="entry name" value="METACASPASE-4"/>
    <property type="match status" value="1"/>
</dbReference>
<comment type="similarity">
    <text evidence="1">Belongs to the peptidase C14B family.</text>
</comment>
<dbReference type="VEuPathDB" id="FungiDB:BON22_3503"/>
<dbReference type="PhylomeDB" id="A0A061BCC5"/>
<evidence type="ECO:0000256" key="6">
    <source>
        <dbReference type="SAM" id="MobiDB-lite"/>
    </source>
</evidence>
<evidence type="ECO:0000259" key="7">
    <source>
        <dbReference type="Pfam" id="PF00656"/>
    </source>
</evidence>
<dbReference type="PANTHER" id="PTHR48104:SF30">
    <property type="entry name" value="METACASPASE-1"/>
    <property type="match status" value="1"/>
</dbReference>
<dbReference type="GO" id="GO:0006508">
    <property type="term" value="P:proteolysis"/>
    <property type="evidence" value="ECO:0007669"/>
    <property type="project" value="InterPro"/>
</dbReference>
<dbReference type="GO" id="GO:0004197">
    <property type="term" value="F:cysteine-type endopeptidase activity"/>
    <property type="evidence" value="ECO:0007669"/>
    <property type="project" value="InterPro"/>
</dbReference>
<dbReference type="Pfam" id="PF00656">
    <property type="entry name" value="Peptidase_C14"/>
    <property type="match status" value="1"/>
</dbReference>
<dbReference type="InterPro" id="IPR029030">
    <property type="entry name" value="Caspase-like_dom_sf"/>
</dbReference>
<dbReference type="InterPro" id="IPR050452">
    <property type="entry name" value="Metacaspase"/>
</dbReference>
<dbReference type="OrthoDB" id="3223806at2759"/>
<evidence type="ECO:0000256" key="5">
    <source>
        <dbReference type="ARBA" id="ARBA00023145"/>
    </source>
</evidence>
<name>A0A061BCC5_CYBFA</name>
<keyword evidence="3" id="KW-0053">Apoptosis</keyword>
<reference evidence="8" key="1">
    <citation type="journal article" date="2014" name="Genome Announc.">
        <title>Genome sequence of the yeast Cyberlindnera fabianii (Hansenula fabianii).</title>
        <authorList>
            <person name="Freel K.C."/>
            <person name="Sarilar V."/>
            <person name="Neuveglise C."/>
            <person name="Devillers H."/>
            <person name="Friedrich A."/>
            <person name="Schacherer J."/>
        </authorList>
    </citation>
    <scope>NUCLEOTIDE SEQUENCE</scope>
    <source>
        <strain evidence="8">YJS4271</strain>
    </source>
</reference>
<dbReference type="EMBL" id="LK052919">
    <property type="protein sequence ID" value="CDR47586.1"/>
    <property type="molecule type" value="Genomic_DNA"/>
</dbReference>